<accession>A0A9W8E9V6</accession>
<keyword evidence="3" id="KW-1185">Reference proteome</keyword>
<proteinExistence type="predicted"/>
<feature type="compositionally biased region" description="Polar residues" evidence="1">
    <location>
        <begin position="282"/>
        <end position="291"/>
    </location>
</feature>
<evidence type="ECO:0000313" key="2">
    <source>
        <dbReference type="EMBL" id="KAJ1970998.1"/>
    </source>
</evidence>
<evidence type="ECO:0000313" key="3">
    <source>
        <dbReference type="Proteomes" id="UP001151582"/>
    </source>
</evidence>
<dbReference type="InterPro" id="IPR042099">
    <property type="entry name" value="ANL_N_sf"/>
</dbReference>
<feature type="compositionally biased region" description="Low complexity" evidence="1">
    <location>
        <begin position="51"/>
        <end position="63"/>
    </location>
</feature>
<feature type="region of interest" description="Disordered" evidence="1">
    <location>
        <begin position="1"/>
        <end position="184"/>
    </location>
</feature>
<feature type="region of interest" description="Disordered" evidence="1">
    <location>
        <begin position="312"/>
        <end position="395"/>
    </location>
</feature>
<sequence>MDHKSNSPGSSRPSRSQSPGSPTGTELRRLVEEAGMSPSRDWSPSLPPTASPSLSAGSGTPRQAPTPPPRPTRYRLTTPTKVQLQPPPIPPRSRQRSLGATQPSALAGTSPSQHSLVRPTSPPRLAVDHSASSNMQRGYSGSLGFATTESLHESSHMLASRPEAVPEIPPRPVSTYQDTSLSQDQCTLETQPFPALTNPLSPNQLSPHGPLAHFDGTSPLPNLSRLSIQSARSNSVSGLDESFYTNESLASIASNYSTVSSKARHQAAASGLRVITKFDGASDTSSFQSPHALQAEPPVPKSLLRVTNASDTEAADDSFGADNPPSGKPRLTARNVVSSDSSEDEAPHQSPTRLAPAPAPYRPVLPLGPAAAPKPTEPAEPSAEPTTDSESPQVPVRSLQWEDLPTGSIEPPVQIPMLPLPGLDQPGYEDLPSMVEPLFSPSSLLAAREVPKLAYSPGLHFLMSRFSTLPNLLKYRAARTPKGPAFITFDSKGKESVSITWRRLYQRVERVVRLLRTKGV</sequence>
<feature type="non-terminal residue" evidence="2">
    <location>
        <position position="520"/>
    </location>
</feature>
<feature type="compositionally biased region" description="Low complexity" evidence="1">
    <location>
        <begin position="369"/>
        <end position="386"/>
    </location>
</feature>
<dbReference type="OrthoDB" id="69964at2759"/>
<feature type="compositionally biased region" description="Low complexity" evidence="1">
    <location>
        <begin position="1"/>
        <end position="22"/>
    </location>
</feature>
<feature type="compositionally biased region" description="Polar residues" evidence="1">
    <location>
        <begin position="130"/>
        <end position="149"/>
    </location>
</feature>
<evidence type="ECO:0000256" key="1">
    <source>
        <dbReference type="SAM" id="MobiDB-lite"/>
    </source>
</evidence>
<dbReference type="Proteomes" id="UP001151582">
    <property type="component" value="Unassembled WGS sequence"/>
</dbReference>
<dbReference type="EMBL" id="JANBQB010001547">
    <property type="protein sequence ID" value="KAJ1970998.1"/>
    <property type="molecule type" value="Genomic_DNA"/>
</dbReference>
<feature type="compositionally biased region" description="Low complexity" evidence="1">
    <location>
        <begin position="74"/>
        <end position="84"/>
    </location>
</feature>
<dbReference type="SUPFAM" id="SSF56801">
    <property type="entry name" value="Acetyl-CoA synthetase-like"/>
    <property type="match status" value="1"/>
</dbReference>
<name>A0A9W8E9V6_9FUNG</name>
<organism evidence="2 3">
    <name type="scientific">Dimargaris verticillata</name>
    <dbReference type="NCBI Taxonomy" id="2761393"/>
    <lineage>
        <taxon>Eukaryota</taxon>
        <taxon>Fungi</taxon>
        <taxon>Fungi incertae sedis</taxon>
        <taxon>Zoopagomycota</taxon>
        <taxon>Kickxellomycotina</taxon>
        <taxon>Dimargaritomycetes</taxon>
        <taxon>Dimargaritales</taxon>
        <taxon>Dimargaritaceae</taxon>
        <taxon>Dimargaris</taxon>
    </lineage>
</organism>
<feature type="region of interest" description="Disordered" evidence="1">
    <location>
        <begin position="282"/>
        <end position="301"/>
    </location>
</feature>
<feature type="compositionally biased region" description="Polar residues" evidence="1">
    <location>
        <begin position="174"/>
        <end position="184"/>
    </location>
</feature>
<protein>
    <submittedName>
        <fullName evidence="2">Uncharacterized protein</fullName>
    </submittedName>
</protein>
<gene>
    <name evidence="2" type="ORF">H4R34_005882</name>
</gene>
<comment type="caution">
    <text evidence="2">The sequence shown here is derived from an EMBL/GenBank/DDBJ whole genome shotgun (WGS) entry which is preliminary data.</text>
</comment>
<reference evidence="2" key="1">
    <citation type="submission" date="2022-07" db="EMBL/GenBank/DDBJ databases">
        <title>Phylogenomic reconstructions and comparative analyses of Kickxellomycotina fungi.</title>
        <authorList>
            <person name="Reynolds N.K."/>
            <person name="Stajich J.E."/>
            <person name="Barry K."/>
            <person name="Grigoriev I.V."/>
            <person name="Crous P."/>
            <person name="Smith M.E."/>
        </authorList>
    </citation>
    <scope>NUCLEOTIDE SEQUENCE</scope>
    <source>
        <strain evidence="2">RSA 567</strain>
    </source>
</reference>
<dbReference type="Gene3D" id="3.40.50.12780">
    <property type="entry name" value="N-terminal domain of ligase-like"/>
    <property type="match status" value="1"/>
</dbReference>
<feature type="compositionally biased region" description="Polar residues" evidence="1">
    <location>
        <begin position="99"/>
        <end position="115"/>
    </location>
</feature>
<dbReference type="AlphaFoldDB" id="A0A9W8E9V6"/>